<proteinExistence type="predicted"/>
<reference evidence="2" key="1">
    <citation type="submission" date="2020-04" db="EMBL/GenBank/DDBJ databases">
        <authorList>
            <person name="Chiriac C."/>
            <person name="Salcher M."/>
            <person name="Ghai R."/>
            <person name="Kavagutti S V."/>
        </authorList>
    </citation>
    <scope>NUCLEOTIDE SEQUENCE</scope>
</reference>
<evidence type="ECO:0000256" key="1">
    <source>
        <dbReference type="SAM" id="MobiDB-lite"/>
    </source>
</evidence>
<accession>A0A6J5LVD4</accession>
<organism evidence="2">
    <name type="scientific">uncultured Caudovirales phage</name>
    <dbReference type="NCBI Taxonomy" id="2100421"/>
    <lineage>
        <taxon>Viruses</taxon>
        <taxon>Duplodnaviria</taxon>
        <taxon>Heunggongvirae</taxon>
        <taxon>Uroviricota</taxon>
        <taxon>Caudoviricetes</taxon>
        <taxon>Peduoviridae</taxon>
        <taxon>Maltschvirus</taxon>
        <taxon>Maltschvirus maltsch</taxon>
    </lineage>
</organism>
<gene>
    <name evidence="2" type="ORF">UFOVP315_14</name>
</gene>
<feature type="region of interest" description="Disordered" evidence="1">
    <location>
        <begin position="1"/>
        <end position="22"/>
    </location>
</feature>
<protein>
    <submittedName>
        <fullName evidence="2">Virion protein</fullName>
    </submittedName>
</protein>
<dbReference type="EMBL" id="LR796327">
    <property type="protein sequence ID" value="CAB4136956.1"/>
    <property type="molecule type" value="Genomic_DNA"/>
</dbReference>
<evidence type="ECO:0000313" key="2">
    <source>
        <dbReference type="EMBL" id="CAB4136956.1"/>
    </source>
</evidence>
<sequence length="164" mass="18538">MQNALRQPRGIRNHNPGNLRRSNDRWRGLAEKQTDAEFFQFVDPVFGIRAMAIVLMKYQRTHGLRTVTSIINRWAPARGDRNGEAPGGEYQQNTNAYAQHVARYMGISHNHEINLAKQASLFYLMLAAMIRHENGVQPYPRATIFKALELANVPVASLTTTHGA</sequence>
<name>A0A6J5LVD4_9CAUD</name>